<dbReference type="InterPro" id="IPR001648">
    <property type="entry name" value="Ribosomal_bS18"/>
</dbReference>
<dbReference type="SUPFAM" id="SSF46911">
    <property type="entry name" value="Ribosomal protein S18"/>
    <property type="match status" value="1"/>
</dbReference>
<gene>
    <name evidence="6" type="primary">CPA2_2</name>
    <name evidence="6" type="ORF">C6P46_005425</name>
</gene>
<dbReference type="Pfam" id="PF01084">
    <property type="entry name" value="Ribosomal_S18"/>
    <property type="match status" value="1"/>
</dbReference>
<dbReference type="InterPro" id="IPR036870">
    <property type="entry name" value="Ribosomal_bS18_sf"/>
</dbReference>
<dbReference type="PANTHER" id="PTHR13479">
    <property type="entry name" value="30S RIBOSOMAL PROTEIN S18"/>
    <property type="match status" value="1"/>
</dbReference>
<feature type="compositionally biased region" description="Pro residues" evidence="5">
    <location>
        <begin position="408"/>
        <end position="424"/>
    </location>
</feature>
<sequence>MDGEVPFSQGFLDRLFAGPSTLVGLVPLIRPLKDLLAAVGRVQTTMVSVRDLEVGHVYMLWSHRGDLLREKQCDEILDIDFYEKSLQIVSIEDLHIGIFNHISDLFEGSLVHSIAGVELLNSKEKEDWEKAYAQGCERAAPDLIESVRARTDYTEEEKIHLEDMIDRTEGSTLDFSSPDWPGRTEEELADLNPGKHGLHLEPNGATTTAPTTMSRVSSANSENFPYRPRRINATGETPARTEKNAAERGSFPRLSPPAHALGSMPDHSRKLREVFDEYDIQSVINLAKGRAKDTLDEDYVARRNAVDFGVPLINNPLLADLYVQALGRKMKLGESAPVIGGALALRAPEGRALSMNTLAAFTSPLGALHFAHPSATSALFQSAADRTTTTTTSTGTGSIRRFEAPRRVPQPQPPSPSSPSPPSSPTGRASRFGFKRRTSRTTEAGNTTTTAATRAPLEISSPVFVSSSNPMACTAFLNSFYSAAAAAAVDISDEKEKEEDEKLDVPLSPVSLRACVTGTTTPLDEPERPLVGRDEIERRMSEWDDEHRAEVAVRVARADGRVSDELKRSFTQLARARAAAAPSVSCSACSRTFASSSRSSNPIPTAPNAKHGHDKAAAPGPAAVATSTTDLLQLFDEIEQMVPEQVDPASQVSVLRHLSRDQVISPQQLSPRNLLQPYPPRPDFSQAFPLGPPTAYAHTHDPFIRYGIDPVEDAQLNPSLLSEFVTTMGKIKPRGKTGLQRKTQRKVGKAIRRARSMGIMPTFGISVPGSGREQ</sequence>
<dbReference type="PANTHER" id="PTHR13479:SF40">
    <property type="entry name" value="SMALL RIBOSOMAL SUBUNIT PROTEIN BS18M"/>
    <property type="match status" value="1"/>
</dbReference>
<feature type="compositionally biased region" description="Low complexity" evidence="5">
    <location>
        <begin position="387"/>
        <end position="398"/>
    </location>
</feature>
<evidence type="ECO:0000256" key="5">
    <source>
        <dbReference type="SAM" id="MobiDB-lite"/>
    </source>
</evidence>
<dbReference type="Proteomes" id="UP000777482">
    <property type="component" value="Unassembled WGS sequence"/>
</dbReference>
<feature type="compositionally biased region" description="Polar residues" evidence="5">
    <location>
        <begin position="204"/>
        <end position="223"/>
    </location>
</feature>
<proteinExistence type="inferred from homology"/>
<dbReference type="AlphaFoldDB" id="A0A9P6W773"/>
<feature type="compositionally biased region" description="Low complexity" evidence="5">
    <location>
        <begin position="441"/>
        <end position="454"/>
    </location>
</feature>
<dbReference type="GO" id="GO:0032543">
    <property type="term" value="P:mitochondrial translation"/>
    <property type="evidence" value="ECO:0007669"/>
    <property type="project" value="TreeGrafter"/>
</dbReference>
<reference evidence="6 7" key="1">
    <citation type="submission" date="2020-11" db="EMBL/GenBank/DDBJ databases">
        <title>Kefir isolates.</title>
        <authorList>
            <person name="Marcisauskas S."/>
            <person name="Kim Y."/>
            <person name="Blasche S."/>
        </authorList>
    </citation>
    <scope>NUCLEOTIDE SEQUENCE [LARGE SCALE GENOMIC DNA]</scope>
    <source>
        <strain evidence="6 7">KR</strain>
    </source>
</reference>
<feature type="region of interest" description="Disordered" evidence="5">
    <location>
        <begin position="381"/>
        <end position="454"/>
    </location>
</feature>
<comment type="caution">
    <text evidence="6">The sequence shown here is derived from an EMBL/GenBank/DDBJ whole genome shotgun (WGS) entry which is preliminary data.</text>
</comment>
<evidence type="ECO:0000256" key="1">
    <source>
        <dbReference type="ARBA" id="ARBA00005589"/>
    </source>
</evidence>
<feature type="region of interest" description="Disordered" evidence="5">
    <location>
        <begin position="593"/>
        <end position="623"/>
    </location>
</feature>
<feature type="region of interest" description="Disordered" evidence="5">
    <location>
        <begin position="192"/>
        <end position="264"/>
    </location>
</feature>
<evidence type="ECO:0000313" key="6">
    <source>
        <dbReference type="EMBL" id="KAG0666074.1"/>
    </source>
</evidence>
<evidence type="ECO:0000256" key="2">
    <source>
        <dbReference type="ARBA" id="ARBA00022980"/>
    </source>
</evidence>
<protein>
    <recommendedName>
        <fullName evidence="4">Small ribosomal subunit protein bS18m</fullName>
    </recommendedName>
</protein>
<organism evidence="6 7">
    <name type="scientific">Rhodotorula mucilaginosa</name>
    <name type="common">Yeast</name>
    <name type="synonym">Rhodotorula rubra</name>
    <dbReference type="NCBI Taxonomy" id="5537"/>
    <lineage>
        <taxon>Eukaryota</taxon>
        <taxon>Fungi</taxon>
        <taxon>Dikarya</taxon>
        <taxon>Basidiomycota</taxon>
        <taxon>Pucciniomycotina</taxon>
        <taxon>Microbotryomycetes</taxon>
        <taxon>Sporidiobolales</taxon>
        <taxon>Sporidiobolaceae</taxon>
        <taxon>Rhodotorula</taxon>
    </lineage>
</organism>
<dbReference type="PRINTS" id="PR00974">
    <property type="entry name" value="RIBOSOMALS18"/>
</dbReference>
<name>A0A9P6W773_RHOMI</name>
<evidence type="ECO:0000256" key="4">
    <source>
        <dbReference type="ARBA" id="ARBA00035264"/>
    </source>
</evidence>
<dbReference type="InterPro" id="IPR036914">
    <property type="entry name" value="MGS-like_dom_sf"/>
</dbReference>
<evidence type="ECO:0000313" key="7">
    <source>
        <dbReference type="Proteomes" id="UP000777482"/>
    </source>
</evidence>
<dbReference type="GO" id="GO:0005763">
    <property type="term" value="C:mitochondrial small ribosomal subunit"/>
    <property type="evidence" value="ECO:0007669"/>
    <property type="project" value="TreeGrafter"/>
</dbReference>
<keyword evidence="3" id="KW-0687">Ribonucleoprotein</keyword>
<comment type="similarity">
    <text evidence="1">Belongs to the bacterial ribosomal protein bS18 family.</text>
</comment>
<evidence type="ECO:0000256" key="3">
    <source>
        <dbReference type="ARBA" id="ARBA00023274"/>
    </source>
</evidence>
<keyword evidence="7" id="KW-1185">Reference proteome</keyword>
<accession>A0A9P6W773</accession>
<dbReference type="Gene3D" id="3.40.50.1380">
    <property type="entry name" value="Methylglyoxal synthase-like domain"/>
    <property type="match status" value="1"/>
</dbReference>
<dbReference type="GO" id="GO:0070181">
    <property type="term" value="F:small ribosomal subunit rRNA binding"/>
    <property type="evidence" value="ECO:0007669"/>
    <property type="project" value="TreeGrafter"/>
</dbReference>
<dbReference type="OrthoDB" id="21463at2759"/>
<keyword evidence="2" id="KW-0689">Ribosomal protein</keyword>
<dbReference type="GO" id="GO:0003735">
    <property type="term" value="F:structural constituent of ribosome"/>
    <property type="evidence" value="ECO:0007669"/>
    <property type="project" value="InterPro"/>
</dbReference>
<dbReference type="Gene3D" id="4.10.640.10">
    <property type="entry name" value="Ribosomal protein S18"/>
    <property type="match status" value="1"/>
</dbReference>
<dbReference type="EMBL" id="PUHQ01000006">
    <property type="protein sequence ID" value="KAG0666074.1"/>
    <property type="molecule type" value="Genomic_DNA"/>
</dbReference>